<accession>A0A2V3IMN4</accession>
<gene>
    <name evidence="3" type="ORF">BWQ96_06907</name>
</gene>
<proteinExistence type="predicted"/>
<name>A0A2V3IMN4_9FLOR</name>
<dbReference type="SMART" id="SM01349">
    <property type="entry name" value="TOG"/>
    <property type="match status" value="1"/>
</dbReference>
<organism evidence="3 4">
    <name type="scientific">Gracilariopsis chorda</name>
    <dbReference type="NCBI Taxonomy" id="448386"/>
    <lineage>
        <taxon>Eukaryota</taxon>
        <taxon>Rhodophyta</taxon>
        <taxon>Florideophyceae</taxon>
        <taxon>Rhodymeniophycidae</taxon>
        <taxon>Gracilariales</taxon>
        <taxon>Gracilariaceae</taxon>
        <taxon>Gracilariopsis</taxon>
    </lineage>
</organism>
<dbReference type="SUPFAM" id="SSF48371">
    <property type="entry name" value="ARM repeat"/>
    <property type="match status" value="1"/>
</dbReference>
<evidence type="ECO:0000313" key="3">
    <source>
        <dbReference type="EMBL" id="PXF43344.1"/>
    </source>
</evidence>
<dbReference type="Gene3D" id="1.25.10.10">
    <property type="entry name" value="Leucine-rich Repeat Variant"/>
    <property type="match status" value="1"/>
</dbReference>
<feature type="region of interest" description="Disordered" evidence="1">
    <location>
        <begin position="1"/>
        <end position="20"/>
    </location>
</feature>
<sequence length="335" mass="37699">MSITAPPDTPARARAANRPRTRHWQRLLSEADLNQTNISATRKVLRNHLAAADRLQKRRAQLSHRRHIRNLTDPTSEWTARRSALVALANTTDPEIIRLIAPCLGTQLNDLRSMLVVAASECIIRVADKLLLEESIALFKDALRASHATKKVLHDARRDAALAIAACQTDQHFWQSLVEQLNNPHPVPRTILLHACTSLVKNASDQQENHLNVAKDTTLQILQRATTDRIAQVRDAAKTLFQAYATRFGTEQAKTLLEQLDKSAQTRLNSVLQTDRKKPDKPQRISMKEQILKAKREALRKQRQAAVPTDPFDCAQSVLLNQIASNDQENLENHA</sequence>
<evidence type="ECO:0000256" key="1">
    <source>
        <dbReference type="SAM" id="MobiDB-lite"/>
    </source>
</evidence>
<feature type="compositionally biased region" description="Low complexity" evidence="1">
    <location>
        <begin position="1"/>
        <end position="14"/>
    </location>
</feature>
<dbReference type="InterPro" id="IPR011989">
    <property type="entry name" value="ARM-like"/>
</dbReference>
<dbReference type="Proteomes" id="UP000247409">
    <property type="component" value="Unassembled WGS sequence"/>
</dbReference>
<dbReference type="InterPro" id="IPR034085">
    <property type="entry name" value="TOG"/>
</dbReference>
<protein>
    <recommendedName>
        <fullName evidence="2">TOG domain-containing protein</fullName>
    </recommendedName>
</protein>
<dbReference type="AlphaFoldDB" id="A0A2V3IMN4"/>
<keyword evidence="4" id="KW-1185">Reference proteome</keyword>
<feature type="domain" description="TOG" evidence="2">
    <location>
        <begin position="48"/>
        <end position="281"/>
    </location>
</feature>
<comment type="caution">
    <text evidence="3">The sequence shown here is derived from an EMBL/GenBank/DDBJ whole genome shotgun (WGS) entry which is preliminary data.</text>
</comment>
<evidence type="ECO:0000259" key="2">
    <source>
        <dbReference type="SMART" id="SM01349"/>
    </source>
</evidence>
<evidence type="ECO:0000313" key="4">
    <source>
        <dbReference type="Proteomes" id="UP000247409"/>
    </source>
</evidence>
<reference evidence="3 4" key="1">
    <citation type="journal article" date="2018" name="Mol. Biol. Evol.">
        <title>Analysis of the draft genome of the red seaweed Gracilariopsis chorda provides insights into genome size evolution in Rhodophyta.</title>
        <authorList>
            <person name="Lee J."/>
            <person name="Yang E.C."/>
            <person name="Graf L."/>
            <person name="Yang J.H."/>
            <person name="Qiu H."/>
            <person name="Zel Zion U."/>
            <person name="Chan C.X."/>
            <person name="Stephens T.G."/>
            <person name="Weber A.P.M."/>
            <person name="Boo G.H."/>
            <person name="Boo S.M."/>
            <person name="Kim K.M."/>
            <person name="Shin Y."/>
            <person name="Jung M."/>
            <person name="Lee S.J."/>
            <person name="Yim H.S."/>
            <person name="Lee J.H."/>
            <person name="Bhattacharya D."/>
            <person name="Yoon H.S."/>
        </authorList>
    </citation>
    <scope>NUCLEOTIDE SEQUENCE [LARGE SCALE GENOMIC DNA]</scope>
    <source>
        <strain evidence="3 4">SKKU-2015</strain>
        <tissue evidence="3">Whole body</tissue>
    </source>
</reference>
<dbReference type="EMBL" id="NBIV01000128">
    <property type="protein sequence ID" value="PXF43344.1"/>
    <property type="molecule type" value="Genomic_DNA"/>
</dbReference>
<dbReference type="InterPro" id="IPR016024">
    <property type="entry name" value="ARM-type_fold"/>
</dbReference>